<dbReference type="PANTHER" id="PTHR43085">
    <property type="entry name" value="HEXOKINASE FAMILY MEMBER"/>
    <property type="match status" value="1"/>
</dbReference>
<dbReference type="Gene3D" id="3.40.1190.20">
    <property type="match status" value="1"/>
</dbReference>
<sequence length="293" mass="32757">MKIAIHGRFFGDTYNALVYAKRNSPDLDALFFTGIGNDDISKTMVSQWRKEGICSSFTLMSDKHTIGIYAISTDDKGERSFSYWRKNSAATQMMVMKPVKTLIETCPAVDCVFFSGISFAILSDLDKALLIEFIQGLSDKGIKIAFDPNYRSAMWQSKEHAIHWLEKAYSVSDIILPGEEDHQALFNHNGHSEIAQYCQRFNVQEIVIKCGEKGTFVYFENEFVVHLPFEPAPIQVDSTAAGDSFAGTYLSQRITNNDIALSLNQAAKVAGLVVQHRGAIMPTALYNQVINEI</sequence>
<dbReference type="RefSeq" id="WP_242286334.1">
    <property type="nucleotide sequence ID" value="NZ_JAKKSL010000002.1"/>
</dbReference>
<dbReference type="Proteomes" id="UP001139646">
    <property type="component" value="Unassembled WGS sequence"/>
</dbReference>
<comment type="caution">
    <text evidence="5">The sequence shown here is derived from an EMBL/GenBank/DDBJ whole genome shotgun (WGS) entry which is preliminary data.</text>
</comment>
<name>A0ABS9X2D7_9GAMM</name>
<keyword evidence="3 5" id="KW-0418">Kinase</keyword>
<evidence type="ECO:0000313" key="6">
    <source>
        <dbReference type="Proteomes" id="UP001139646"/>
    </source>
</evidence>
<evidence type="ECO:0000256" key="1">
    <source>
        <dbReference type="ARBA" id="ARBA00010688"/>
    </source>
</evidence>
<dbReference type="InterPro" id="IPR050306">
    <property type="entry name" value="PfkB_Carbo_kinase"/>
</dbReference>
<dbReference type="InterPro" id="IPR029056">
    <property type="entry name" value="Ribokinase-like"/>
</dbReference>
<dbReference type="InterPro" id="IPR011611">
    <property type="entry name" value="PfkB_dom"/>
</dbReference>
<comment type="similarity">
    <text evidence="1">Belongs to the carbohydrate kinase PfkB family.</text>
</comment>
<dbReference type="PANTHER" id="PTHR43085:SF15">
    <property type="entry name" value="2-DEHYDRO-3-DEOXYGLUCONOKINASE"/>
    <property type="match status" value="1"/>
</dbReference>
<proteinExistence type="inferred from homology"/>
<dbReference type="EMBL" id="JAKKSL010000002">
    <property type="protein sequence ID" value="MCI2283962.1"/>
    <property type="molecule type" value="Genomic_DNA"/>
</dbReference>
<keyword evidence="2" id="KW-0808">Transferase</keyword>
<feature type="domain" description="Carbohydrate kinase PfkB" evidence="4">
    <location>
        <begin position="11"/>
        <end position="281"/>
    </location>
</feature>
<dbReference type="GO" id="GO:0016301">
    <property type="term" value="F:kinase activity"/>
    <property type="evidence" value="ECO:0007669"/>
    <property type="project" value="UniProtKB-KW"/>
</dbReference>
<reference evidence="5" key="1">
    <citation type="submission" date="2022-01" db="EMBL/GenBank/DDBJ databases">
        <title>Colwellia maritima, isolated from seawater.</title>
        <authorList>
            <person name="Kristyanto S."/>
            <person name="Jung J."/>
            <person name="Jeon C.O."/>
        </authorList>
    </citation>
    <scope>NUCLEOTIDE SEQUENCE</scope>
    <source>
        <strain evidence="5">MSW7</strain>
    </source>
</reference>
<evidence type="ECO:0000256" key="2">
    <source>
        <dbReference type="ARBA" id="ARBA00022679"/>
    </source>
</evidence>
<evidence type="ECO:0000313" key="5">
    <source>
        <dbReference type="EMBL" id="MCI2283962.1"/>
    </source>
</evidence>
<gene>
    <name evidence="5" type="ORF">L3081_11810</name>
</gene>
<accession>A0ABS9X2D7</accession>
<organism evidence="5 6">
    <name type="scientific">Colwellia maritima</name>
    <dbReference type="NCBI Taxonomy" id="2912588"/>
    <lineage>
        <taxon>Bacteria</taxon>
        <taxon>Pseudomonadati</taxon>
        <taxon>Pseudomonadota</taxon>
        <taxon>Gammaproteobacteria</taxon>
        <taxon>Alteromonadales</taxon>
        <taxon>Colwelliaceae</taxon>
        <taxon>Colwellia</taxon>
    </lineage>
</organism>
<keyword evidence="6" id="KW-1185">Reference proteome</keyword>
<protein>
    <submittedName>
        <fullName evidence="5">Sugar kinase</fullName>
    </submittedName>
</protein>
<dbReference type="SUPFAM" id="SSF53613">
    <property type="entry name" value="Ribokinase-like"/>
    <property type="match status" value="1"/>
</dbReference>
<dbReference type="CDD" id="cd01166">
    <property type="entry name" value="KdgK"/>
    <property type="match status" value="1"/>
</dbReference>
<evidence type="ECO:0000256" key="3">
    <source>
        <dbReference type="ARBA" id="ARBA00022777"/>
    </source>
</evidence>
<evidence type="ECO:0000259" key="4">
    <source>
        <dbReference type="Pfam" id="PF00294"/>
    </source>
</evidence>
<dbReference type="Pfam" id="PF00294">
    <property type="entry name" value="PfkB"/>
    <property type="match status" value="1"/>
</dbReference>